<organism evidence="2 3">
    <name type="scientific">Labeo rohita</name>
    <name type="common">Indian major carp</name>
    <name type="synonym">Cyprinus rohita</name>
    <dbReference type="NCBI Taxonomy" id="84645"/>
    <lineage>
        <taxon>Eukaryota</taxon>
        <taxon>Metazoa</taxon>
        <taxon>Chordata</taxon>
        <taxon>Craniata</taxon>
        <taxon>Vertebrata</taxon>
        <taxon>Euteleostomi</taxon>
        <taxon>Actinopterygii</taxon>
        <taxon>Neopterygii</taxon>
        <taxon>Teleostei</taxon>
        <taxon>Ostariophysi</taxon>
        <taxon>Cypriniformes</taxon>
        <taxon>Cyprinidae</taxon>
        <taxon>Labeoninae</taxon>
        <taxon>Labeonini</taxon>
        <taxon>Labeo</taxon>
    </lineage>
</organism>
<dbReference type="Proteomes" id="UP000290572">
    <property type="component" value="Unassembled WGS sequence"/>
</dbReference>
<name>A0A498MNJ0_LABRO</name>
<protein>
    <submittedName>
        <fullName evidence="2">Uncharacterized protein</fullName>
    </submittedName>
</protein>
<dbReference type="EMBL" id="QBIY01012628">
    <property type="protein sequence ID" value="RXN20924.1"/>
    <property type="molecule type" value="Genomic_DNA"/>
</dbReference>
<gene>
    <name evidence="2" type="ORF">ROHU_024646</name>
</gene>
<reference evidence="2 3" key="1">
    <citation type="submission" date="2018-03" db="EMBL/GenBank/DDBJ databases">
        <title>Draft genome sequence of Rohu Carp (Labeo rohita).</title>
        <authorList>
            <person name="Das P."/>
            <person name="Kushwaha B."/>
            <person name="Joshi C.G."/>
            <person name="Kumar D."/>
            <person name="Nagpure N.S."/>
            <person name="Sahoo L."/>
            <person name="Das S.P."/>
            <person name="Bit A."/>
            <person name="Patnaik S."/>
            <person name="Meher P.K."/>
            <person name="Jayasankar P."/>
            <person name="Koringa P.G."/>
            <person name="Patel N.V."/>
            <person name="Hinsu A.T."/>
            <person name="Kumar R."/>
            <person name="Pandey M."/>
            <person name="Agarwal S."/>
            <person name="Srivastava S."/>
            <person name="Singh M."/>
            <person name="Iquebal M.A."/>
            <person name="Jaiswal S."/>
            <person name="Angadi U.B."/>
            <person name="Kumar N."/>
            <person name="Raza M."/>
            <person name="Shah T.M."/>
            <person name="Rai A."/>
            <person name="Jena J.K."/>
        </authorList>
    </citation>
    <scope>NUCLEOTIDE SEQUENCE [LARGE SCALE GENOMIC DNA]</scope>
    <source>
        <strain evidence="2">DASCIFA01</strain>
        <tissue evidence="2">Testis</tissue>
    </source>
</reference>
<feature type="region of interest" description="Disordered" evidence="1">
    <location>
        <begin position="44"/>
        <end position="67"/>
    </location>
</feature>
<accession>A0A498MNJ0</accession>
<feature type="region of interest" description="Disordered" evidence="1">
    <location>
        <begin position="1"/>
        <end position="21"/>
    </location>
</feature>
<proteinExistence type="predicted"/>
<comment type="caution">
    <text evidence="2">The sequence shown here is derived from an EMBL/GenBank/DDBJ whole genome shotgun (WGS) entry which is preliminary data.</text>
</comment>
<sequence>MSEGGSVKSKSNGEKRFGMTGQLVKTSFKTSKFRKIMFHPQMGGIKHEQRQGRDPSQMWTGSRGKRPAGAQMHIHATCAPFLLLPSTVPPQVTHRASEGRLETPYHMVHRNHSPKTVSSDMSLTFLFAVLQESERFMGCINSCGVTITGAAPKFLESKLNKA</sequence>
<evidence type="ECO:0000256" key="1">
    <source>
        <dbReference type="SAM" id="MobiDB-lite"/>
    </source>
</evidence>
<evidence type="ECO:0000313" key="2">
    <source>
        <dbReference type="EMBL" id="RXN20924.1"/>
    </source>
</evidence>
<keyword evidence="3" id="KW-1185">Reference proteome</keyword>
<dbReference type="AlphaFoldDB" id="A0A498MNJ0"/>
<evidence type="ECO:0000313" key="3">
    <source>
        <dbReference type="Proteomes" id="UP000290572"/>
    </source>
</evidence>